<protein>
    <recommendedName>
        <fullName evidence="4">Chromosome partition protein Smc</fullName>
    </recommendedName>
</protein>
<dbReference type="Proteomes" id="UP000609651">
    <property type="component" value="Unassembled WGS sequence"/>
</dbReference>
<reference evidence="2 3" key="1">
    <citation type="journal article" date="2020" name="Syst. Appl. Microbiol.">
        <title>Alienimonas chondri sp. nov., a novel planctomycete isolated from the biofilm of the red alga Chondrus crispus.</title>
        <authorList>
            <person name="Vitorino I."/>
            <person name="Albuquerque L."/>
            <person name="Wiegand S."/>
            <person name="Kallscheuer N."/>
            <person name="da Costa M.S."/>
            <person name="Lobo-da-Cunha A."/>
            <person name="Jogler C."/>
            <person name="Lage O.M."/>
        </authorList>
    </citation>
    <scope>NUCLEOTIDE SEQUENCE [LARGE SCALE GENOMIC DNA]</scope>
    <source>
        <strain evidence="2 3">LzC2</strain>
    </source>
</reference>
<feature type="coiled-coil region" evidence="1">
    <location>
        <begin position="34"/>
        <end position="82"/>
    </location>
</feature>
<sequence>MTLFGKILIGLILALSLVFASLSAAVYSAQFNYREALADAKTQLEAKRVEAEDLEKQLRTEIGDLQAELATATDERDRQTNSATTLAEQKRLLEAELASTRTALDAQTALVKIAQEDSDDRRAEVLAGRERTADLSEKFVASEGEIAGLVDELFSKTVANTQMAQTNNRLLDQVGALKQQLRSLGIEPSTDPSTTEPAPDVDGKVLAVEDRNSAGTKVAISLGSDDGLRVGDELEVIRTGSEGKYIGRIRLTEVEYDLAIGNVIMKSPTATIKKGDDVKTRL</sequence>
<organism evidence="2 3">
    <name type="scientific">Alienimonas chondri</name>
    <dbReference type="NCBI Taxonomy" id="2681879"/>
    <lineage>
        <taxon>Bacteria</taxon>
        <taxon>Pseudomonadati</taxon>
        <taxon>Planctomycetota</taxon>
        <taxon>Planctomycetia</taxon>
        <taxon>Planctomycetales</taxon>
        <taxon>Planctomycetaceae</taxon>
        <taxon>Alienimonas</taxon>
    </lineage>
</organism>
<gene>
    <name evidence="2" type="ORF">LzC2_25110</name>
</gene>
<name>A0ABX1VEL6_9PLAN</name>
<keyword evidence="1" id="KW-0175">Coiled coil</keyword>
<evidence type="ECO:0008006" key="4">
    <source>
        <dbReference type="Google" id="ProtNLM"/>
    </source>
</evidence>
<evidence type="ECO:0000313" key="3">
    <source>
        <dbReference type="Proteomes" id="UP000609651"/>
    </source>
</evidence>
<keyword evidence="3" id="KW-1185">Reference proteome</keyword>
<dbReference type="EMBL" id="WTPX01000077">
    <property type="protein sequence ID" value="NNJ26426.1"/>
    <property type="molecule type" value="Genomic_DNA"/>
</dbReference>
<accession>A0ABX1VEL6</accession>
<evidence type="ECO:0000313" key="2">
    <source>
        <dbReference type="EMBL" id="NNJ26426.1"/>
    </source>
</evidence>
<proteinExistence type="predicted"/>
<comment type="caution">
    <text evidence="2">The sequence shown here is derived from an EMBL/GenBank/DDBJ whole genome shotgun (WGS) entry which is preliminary data.</text>
</comment>
<evidence type="ECO:0000256" key="1">
    <source>
        <dbReference type="SAM" id="Coils"/>
    </source>
</evidence>
<dbReference type="RefSeq" id="WP_171187453.1">
    <property type="nucleotide sequence ID" value="NZ_WTPX01000077.1"/>
</dbReference>